<proteinExistence type="predicted"/>
<protein>
    <submittedName>
        <fullName evidence="2">Uncharacterized protein</fullName>
    </submittedName>
</protein>
<dbReference type="AlphaFoldDB" id="A0A7W4IQL6"/>
<organism evidence="2 3">
    <name type="scientific">Gluconacetobacter aggeris</name>
    <dbReference type="NCBI Taxonomy" id="1286186"/>
    <lineage>
        <taxon>Bacteria</taxon>
        <taxon>Pseudomonadati</taxon>
        <taxon>Pseudomonadota</taxon>
        <taxon>Alphaproteobacteria</taxon>
        <taxon>Acetobacterales</taxon>
        <taxon>Acetobacteraceae</taxon>
        <taxon>Gluconacetobacter</taxon>
    </lineage>
</organism>
<evidence type="ECO:0000256" key="1">
    <source>
        <dbReference type="SAM" id="MobiDB-lite"/>
    </source>
</evidence>
<dbReference type="RefSeq" id="WP_182984885.1">
    <property type="nucleotide sequence ID" value="NZ_JABEQD010000001.1"/>
</dbReference>
<dbReference type="Proteomes" id="UP000559860">
    <property type="component" value="Unassembled WGS sequence"/>
</dbReference>
<evidence type="ECO:0000313" key="3">
    <source>
        <dbReference type="Proteomes" id="UP000559860"/>
    </source>
</evidence>
<gene>
    <name evidence="2" type="ORF">HLH36_02595</name>
</gene>
<accession>A0A7W4IQL6</accession>
<dbReference type="EMBL" id="JABEQD010000001">
    <property type="protein sequence ID" value="MBB2167255.1"/>
    <property type="molecule type" value="Genomic_DNA"/>
</dbReference>
<comment type="caution">
    <text evidence="2">The sequence shown here is derived from an EMBL/GenBank/DDBJ whole genome shotgun (WGS) entry which is preliminary data.</text>
</comment>
<feature type="region of interest" description="Disordered" evidence="1">
    <location>
        <begin position="20"/>
        <end position="39"/>
    </location>
</feature>
<name>A0A7W4IQL6_9PROT</name>
<reference evidence="2 3" key="1">
    <citation type="submission" date="2020-04" db="EMBL/GenBank/DDBJ databases">
        <title>Description of novel Gluconacetobacter.</title>
        <authorList>
            <person name="Sombolestani A."/>
        </authorList>
    </citation>
    <scope>NUCLEOTIDE SEQUENCE [LARGE SCALE GENOMIC DNA]</scope>
    <source>
        <strain evidence="2 3">LMG 27801</strain>
    </source>
</reference>
<sequence>MAFLFFVALTGFAQPETLTSRPRVADAGGERPMMGPNHPKAVRSLPIVRQAVDDIASLAFLVRLLSNVPHSMVDGVAERSALRFLSVEIDVRAAKIMEALG</sequence>
<keyword evidence="3" id="KW-1185">Reference proteome</keyword>
<evidence type="ECO:0000313" key="2">
    <source>
        <dbReference type="EMBL" id="MBB2167255.1"/>
    </source>
</evidence>